<dbReference type="EMBL" id="UINC01171102">
    <property type="protein sequence ID" value="SVD75481.1"/>
    <property type="molecule type" value="Genomic_DNA"/>
</dbReference>
<sequence>MHLFLYKYKNDTNIFKYYFIDTVMEVVKLNTYIVGTPEPHIGGMYWIFLS</sequence>
<gene>
    <name evidence="1" type="ORF">METZ01_LOCUS428335</name>
</gene>
<accession>A0A382XYD6</accession>
<dbReference type="AlphaFoldDB" id="A0A382XYD6"/>
<feature type="non-terminal residue" evidence="1">
    <location>
        <position position="50"/>
    </location>
</feature>
<reference evidence="1" key="1">
    <citation type="submission" date="2018-05" db="EMBL/GenBank/DDBJ databases">
        <authorList>
            <person name="Lanie J.A."/>
            <person name="Ng W.-L."/>
            <person name="Kazmierczak K.M."/>
            <person name="Andrzejewski T.M."/>
            <person name="Davidsen T.M."/>
            <person name="Wayne K.J."/>
            <person name="Tettelin H."/>
            <person name="Glass J.I."/>
            <person name="Rusch D."/>
            <person name="Podicherti R."/>
            <person name="Tsui H.-C.T."/>
            <person name="Winkler M.E."/>
        </authorList>
    </citation>
    <scope>NUCLEOTIDE SEQUENCE</scope>
</reference>
<organism evidence="1">
    <name type="scientific">marine metagenome</name>
    <dbReference type="NCBI Taxonomy" id="408172"/>
    <lineage>
        <taxon>unclassified sequences</taxon>
        <taxon>metagenomes</taxon>
        <taxon>ecological metagenomes</taxon>
    </lineage>
</organism>
<evidence type="ECO:0000313" key="1">
    <source>
        <dbReference type="EMBL" id="SVD75481.1"/>
    </source>
</evidence>
<protein>
    <submittedName>
        <fullName evidence="1">Uncharacterized protein</fullName>
    </submittedName>
</protein>
<name>A0A382XYD6_9ZZZZ</name>
<proteinExistence type="predicted"/>